<sequence>MDAFARALLDPERSPPPDITVRAGADPAARFAVYRNNVAASLIEALADTYPVVRQLVGDAFFHAMARDYLRQHPPVSPVLAHYGDRFPDFIAGFAAAATLPYLPDVARLEWAYVHAFHAADAEALPPQALAERLAQPALLARTCLRFAPAVQLVRSAYPVVSLWQAHQTDGEVELAGIDLACGEAALLVRPQWTVQIVPTTMQTADFLAALIAGASLGTAFESSGLQGERPLIDIFQCLLANAALTAL</sequence>
<dbReference type="OrthoDB" id="4146344at2"/>
<evidence type="ECO:0000313" key="3">
    <source>
        <dbReference type="Proteomes" id="UP000295414"/>
    </source>
</evidence>
<protein>
    <submittedName>
        <fullName evidence="2">Putative DNA-binding protein</fullName>
    </submittedName>
</protein>
<name>A0A4R3N6U3_9GAMM</name>
<dbReference type="InterPro" id="IPR044922">
    <property type="entry name" value="DUF2063_N_sf"/>
</dbReference>
<dbReference type="GO" id="GO:0003677">
    <property type="term" value="F:DNA binding"/>
    <property type="evidence" value="ECO:0007669"/>
    <property type="project" value="UniProtKB-KW"/>
</dbReference>
<keyword evidence="3" id="KW-1185">Reference proteome</keyword>
<dbReference type="EMBL" id="SMAP01000007">
    <property type="protein sequence ID" value="TCT22579.1"/>
    <property type="molecule type" value="Genomic_DNA"/>
</dbReference>
<dbReference type="RefSeq" id="WP_114960452.1">
    <property type="nucleotide sequence ID" value="NZ_MSZW01000047.1"/>
</dbReference>
<evidence type="ECO:0000313" key="2">
    <source>
        <dbReference type="EMBL" id="TCT22579.1"/>
    </source>
</evidence>
<accession>A0A4R3N6U3</accession>
<dbReference type="AlphaFoldDB" id="A0A4R3N6U3"/>
<comment type="caution">
    <text evidence="2">The sequence shown here is derived from an EMBL/GenBank/DDBJ whole genome shotgun (WGS) entry which is preliminary data.</text>
</comment>
<proteinExistence type="predicted"/>
<dbReference type="InterPro" id="IPR018640">
    <property type="entry name" value="DUF2063"/>
</dbReference>
<reference evidence="2 3" key="1">
    <citation type="submission" date="2019-03" db="EMBL/GenBank/DDBJ databases">
        <title>Genomic Encyclopedia of Type Strains, Phase IV (KMG-IV): sequencing the most valuable type-strain genomes for metagenomic binning, comparative biology and taxonomic classification.</title>
        <authorList>
            <person name="Goeker M."/>
        </authorList>
    </citation>
    <scope>NUCLEOTIDE SEQUENCE [LARGE SCALE GENOMIC DNA]</scope>
    <source>
        <strain evidence="2 3">DSM 13605</strain>
    </source>
</reference>
<dbReference type="Gene3D" id="1.10.150.690">
    <property type="entry name" value="DUF2063"/>
    <property type="match status" value="1"/>
</dbReference>
<gene>
    <name evidence="2" type="ORF">EDC34_107131</name>
</gene>
<feature type="domain" description="Putative DNA-binding" evidence="1">
    <location>
        <begin position="2"/>
        <end position="91"/>
    </location>
</feature>
<evidence type="ECO:0000259" key="1">
    <source>
        <dbReference type="Pfam" id="PF09836"/>
    </source>
</evidence>
<keyword evidence="2" id="KW-0238">DNA-binding</keyword>
<dbReference type="Pfam" id="PF09836">
    <property type="entry name" value="DUF2063"/>
    <property type="match status" value="1"/>
</dbReference>
<organism evidence="2 3">
    <name type="scientific">Thermomonas haemolytica</name>
    <dbReference type="NCBI Taxonomy" id="141949"/>
    <lineage>
        <taxon>Bacteria</taxon>
        <taxon>Pseudomonadati</taxon>
        <taxon>Pseudomonadota</taxon>
        <taxon>Gammaproteobacteria</taxon>
        <taxon>Lysobacterales</taxon>
        <taxon>Lysobacteraceae</taxon>
        <taxon>Thermomonas</taxon>
    </lineage>
</organism>
<dbReference type="Proteomes" id="UP000295414">
    <property type="component" value="Unassembled WGS sequence"/>
</dbReference>